<dbReference type="AlphaFoldDB" id="T1F397"/>
<dbReference type="EMBL" id="AMQM01003623">
    <property type="status" value="NOT_ANNOTATED_CDS"/>
    <property type="molecule type" value="Genomic_DNA"/>
</dbReference>
<name>T1F397_HELRO</name>
<dbReference type="KEGG" id="hro:HELRODRAFT_170636"/>
<dbReference type="EMBL" id="AMQM01003622">
    <property type="status" value="NOT_ANNOTATED_CDS"/>
    <property type="molecule type" value="Genomic_DNA"/>
</dbReference>
<dbReference type="HOGENOM" id="CLU_1027715_0_0_1"/>
<dbReference type="GeneID" id="20203296"/>
<sequence>METCISNFIHLMCVCNDYNLNNDNDIKISEKFISDNKTTSNTNFATVTNECINNNINNYINNNIKNNKINNYINNNIKNNNINNYINNNIKNNNINNNIYKPGKNYCHINAPQLPLFIPHNNASKTHKFITSSNRKYFCRHNHYYIDCYYYYYDYDCCRHGFYYCYSYSDKCSSSCSVYCFNNHRLRVVVVVAAIDDMNCDDDFNSGLINSGYINSGYINSNIFCNQCYNKDNIFKAVFKCNKYGLETNMQEQIYLYYYHHQQHQQQKCPY</sequence>
<dbReference type="InParanoid" id="T1F397"/>
<dbReference type="CTD" id="20203296"/>
<keyword evidence="3" id="KW-1185">Reference proteome</keyword>
<reference evidence="3" key="1">
    <citation type="submission" date="2012-12" db="EMBL/GenBank/DDBJ databases">
        <authorList>
            <person name="Hellsten U."/>
            <person name="Grimwood J."/>
            <person name="Chapman J.A."/>
            <person name="Shapiro H."/>
            <person name="Aerts A."/>
            <person name="Otillar R.P."/>
            <person name="Terry A.Y."/>
            <person name="Boore J.L."/>
            <person name="Simakov O."/>
            <person name="Marletaz F."/>
            <person name="Cho S.-J."/>
            <person name="Edsinger-Gonzales E."/>
            <person name="Havlak P."/>
            <person name="Kuo D.-H."/>
            <person name="Larsson T."/>
            <person name="Lv J."/>
            <person name="Arendt D."/>
            <person name="Savage R."/>
            <person name="Osoegawa K."/>
            <person name="de Jong P."/>
            <person name="Lindberg D.R."/>
            <person name="Seaver E.C."/>
            <person name="Weisblat D.A."/>
            <person name="Putnam N.H."/>
            <person name="Grigoriev I.V."/>
            <person name="Rokhsar D.S."/>
        </authorList>
    </citation>
    <scope>NUCLEOTIDE SEQUENCE</scope>
</reference>
<dbReference type="Proteomes" id="UP000015101">
    <property type="component" value="Unassembled WGS sequence"/>
</dbReference>
<dbReference type="EMBL" id="KB096222">
    <property type="protein sequence ID" value="ESO07307.1"/>
    <property type="molecule type" value="Genomic_DNA"/>
</dbReference>
<reference evidence="1 3" key="2">
    <citation type="journal article" date="2013" name="Nature">
        <title>Insights into bilaterian evolution from three spiralian genomes.</title>
        <authorList>
            <person name="Simakov O."/>
            <person name="Marletaz F."/>
            <person name="Cho S.J."/>
            <person name="Edsinger-Gonzales E."/>
            <person name="Havlak P."/>
            <person name="Hellsten U."/>
            <person name="Kuo D.H."/>
            <person name="Larsson T."/>
            <person name="Lv J."/>
            <person name="Arendt D."/>
            <person name="Savage R."/>
            <person name="Osoegawa K."/>
            <person name="de Jong P."/>
            <person name="Grimwood J."/>
            <person name="Chapman J.A."/>
            <person name="Shapiro H."/>
            <person name="Aerts A."/>
            <person name="Otillar R.P."/>
            <person name="Terry A.Y."/>
            <person name="Boore J.L."/>
            <person name="Grigoriev I.V."/>
            <person name="Lindberg D.R."/>
            <person name="Seaver E.C."/>
            <person name="Weisblat D.A."/>
            <person name="Putnam N.H."/>
            <person name="Rokhsar D.S."/>
        </authorList>
    </citation>
    <scope>NUCLEOTIDE SEQUENCE</scope>
</reference>
<gene>
    <name evidence="2" type="primary">20203296</name>
    <name evidence="1" type="ORF">HELRODRAFT_170636</name>
</gene>
<organism evidence="2 3">
    <name type="scientific">Helobdella robusta</name>
    <name type="common">Californian leech</name>
    <dbReference type="NCBI Taxonomy" id="6412"/>
    <lineage>
        <taxon>Eukaryota</taxon>
        <taxon>Metazoa</taxon>
        <taxon>Spiralia</taxon>
        <taxon>Lophotrochozoa</taxon>
        <taxon>Annelida</taxon>
        <taxon>Clitellata</taxon>
        <taxon>Hirudinea</taxon>
        <taxon>Rhynchobdellida</taxon>
        <taxon>Glossiphoniidae</taxon>
        <taxon>Helobdella</taxon>
    </lineage>
</organism>
<evidence type="ECO:0000313" key="2">
    <source>
        <dbReference type="EnsemblMetazoa" id="HelroP170636"/>
    </source>
</evidence>
<protein>
    <submittedName>
        <fullName evidence="1 2">Uncharacterized protein</fullName>
    </submittedName>
</protein>
<reference evidence="2" key="3">
    <citation type="submission" date="2015-06" db="UniProtKB">
        <authorList>
            <consortium name="EnsemblMetazoa"/>
        </authorList>
    </citation>
    <scope>IDENTIFICATION</scope>
</reference>
<dbReference type="RefSeq" id="XP_009014685.1">
    <property type="nucleotide sequence ID" value="XM_009016437.1"/>
</dbReference>
<evidence type="ECO:0000313" key="3">
    <source>
        <dbReference type="Proteomes" id="UP000015101"/>
    </source>
</evidence>
<proteinExistence type="predicted"/>
<accession>T1F397</accession>
<evidence type="ECO:0000313" key="1">
    <source>
        <dbReference type="EMBL" id="ESO07307.1"/>
    </source>
</evidence>
<dbReference type="EnsemblMetazoa" id="HelroT170636">
    <property type="protein sequence ID" value="HelroP170636"/>
    <property type="gene ID" value="HelroG170636"/>
</dbReference>